<protein>
    <submittedName>
        <fullName evidence="4">Uncharacterized protein</fullName>
    </submittedName>
</protein>
<dbReference type="Proteomes" id="UP000078546">
    <property type="component" value="Unassembled WGS sequence"/>
</dbReference>
<dbReference type="Proteomes" id="UP000078560">
    <property type="component" value="Unassembled WGS sequence"/>
</dbReference>
<name>A0A1A8X5N3_PLAOA</name>
<dbReference type="EMBL" id="FLQU01001176">
    <property type="protein sequence ID" value="SBS91807.1"/>
    <property type="molecule type" value="Genomic_DNA"/>
</dbReference>
<evidence type="ECO:0000313" key="5">
    <source>
        <dbReference type="Proteomes" id="UP000078546"/>
    </source>
</evidence>
<keyword evidence="2" id="KW-1133">Transmembrane helix</keyword>
<dbReference type="EMBL" id="FLQV01001131">
    <property type="protein sequence ID" value="SBS99080.1"/>
    <property type="molecule type" value="Genomic_DNA"/>
</dbReference>
<keyword evidence="2" id="KW-0472">Membrane</keyword>
<evidence type="ECO:0000256" key="2">
    <source>
        <dbReference type="SAM" id="Phobius"/>
    </source>
</evidence>
<evidence type="ECO:0000256" key="1">
    <source>
        <dbReference type="SAM" id="MobiDB-lite"/>
    </source>
</evidence>
<feature type="region of interest" description="Disordered" evidence="1">
    <location>
        <begin position="274"/>
        <end position="390"/>
    </location>
</feature>
<feature type="transmembrane region" description="Helical" evidence="2">
    <location>
        <begin position="614"/>
        <end position="641"/>
    </location>
</feature>
<evidence type="ECO:0000313" key="4">
    <source>
        <dbReference type="EMBL" id="SBS99080.1"/>
    </source>
</evidence>
<sequence>MLAVILMGTLTDFPEKKSKEIGTLFLTPRTIYSRKVHRQRRALLSRNSTESKTLKKYCPYNEDITKLRLRDIWEIIQGNELNRQHELKGLKQILFHRPHIIEVRLKKIEKILLFNNLITEYKLNEVKDVLSDNGERKTEDIFKVINTNLLSNPGIKKILLKELEDIILGDELNIQYMLNILKKILLSNTSVGLSMLNELEKILLINELLDEVKLNELRSILLSDNPVIESQLDELKLLLVDILRGYSKPKCYLQKENVHLNKCNVKWKYHSTEKETHADEIDRTEKNELLKKKNSLNKSDSSGGEDMPRKKNRNRDKSIIEQRNVNVFQKEKKGGINVCMRDMTSKNDLEHRDNSPKEGELPKKKRKRIRDRSTGGKRYKKVLQKEEESAKDTYITGKTEKNCFKERDDSPKEGELPKKKKKRIKDRYTGDKRDKKVLSKEKVTAKDTYITEKTEKDYSTERALQFKEEQLKKKNIYSIYKKIDKKREKDELQIDKDSAKDAHIEDRTKEEKLLKKKDSLHIIDVTVRDSLYDITEEALFKTILEGKVKEKTGNIMHIIKKVALYGIPLTTALISLIILSIEFIKAKSASILLEATAAGMVSGAAALASCSPEVATLATGCAFDTVTTFFSGSFSIGNLVTSLSAGSKCAVKTAVAATACTASSTSAAISSSTSVAISYIVIQALFPSLISITVVVIIVVFYNLFIYLDKRDKLNFLYKYKRRVRRSLNKIKRDIMG</sequence>
<feature type="transmembrane region" description="Helical" evidence="2">
    <location>
        <begin position="591"/>
        <end position="608"/>
    </location>
</feature>
<organism evidence="4 5">
    <name type="scientific">Plasmodium ovale curtisi</name>
    <dbReference type="NCBI Taxonomy" id="864141"/>
    <lineage>
        <taxon>Eukaryota</taxon>
        <taxon>Sar</taxon>
        <taxon>Alveolata</taxon>
        <taxon>Apicomplexa</taxon>
        <taxon>Aconoidasida</taxon>
        <taxon>Haemosporida</taxon>
        <taxon>Plasmodiidae</taxon>
        <taxon>Plasmodium</taxon>
        <taxon>Plasmodium (Plasmodium)</taxon>
    </lineage>
</organism>
<feature type="transmembrane region" description="Helical" evidence="2">
    <location>
        <begin position="562"/>
        <end position="584"/>
    </location>
</feature>
<accession>A0A1A8X5N3</accession>
<feature type="region of interest" description="Disordered" evidence="1">
    <location>
        <begin position="402"/>
        <end position="433"/>
    </location>
</feature>
<evidence type="ECO:0000313" key="6">
    <source>
        <dbReference type="Proteomes" id="UP000078560"/>
    </source>
</evidence>
<keyword evidence="2" id="KW-0812">Transmembrane</keyword>
<feature type="compositionally biased region" description="Basic and acidic residues" evidence="1">
    <location>
        <begin position="402"/>
        <end position="417"/>
    </location>
</feature>
<feature type="compositionally biased region" description="Basic and acidic residues" evidence="1">
    <location>
        <begin position="343"/>
        <end position="362"/>
    </location>
</feature>
<feature type="compositionally biased region" description="Basic and acidic residues" evidence="1">
    <location>
        <begin position="274"/>
        <end position="291"/>
    </location>
</feature>
<feature type="transmembrane region" description="Helical" evidence="2">
    <location>
        <begin position="653"/>
        <end position="682"/>
    </location>
</feature>
<gene>
    <name evidence="4" type="ORF">POVCU1_050610</name>
    <name evidence="3" type="ORF">POVCU2_0070130</name>
</gene>
<dbReference type="AlphaFoldDB" id="A0A1A8X5N3"/>
<feature type="transmembrane region" description="Helical" evidence="2">
    <location>
        <begin position="688"/>
        <end position="708"/>
    </location>
</feature>
<reference evidence="5 6" key="2">
    <citation type="submission" date="2016-05" db="EMBL/GenBank/DDBJ databases">
        <authorList>
            <person name="Naeem Raeece"/>
        </authorList>
    </citation>
    <scope>NUCLEOTIDE SEQUENCE [LARGE SCALE GENOMIC DNA]</scope>
</reference>
<proteinExistence type="predicted"/>
<reference evidence="4" key="1">
    <citation type="submission" date="2016-05" db="EMBL/GenBank/DDBJ databases">
        <authorList>
            <person name="Lavstsen T."/>
            <person name="Jespersen J.S."/>
        </authorList>
    </citation>
    <scope>NUCLEOTIDE SEQUENCE [LARGE SCALE GENOMIC DNA]</scope>
</reference>
<evidence type="ECO:0000313" key="3">
    <source>
        <dbReference type="EMBL" id="SBS91807.1"/>
    </source>
</evidence>
<feature type="compositionally biased region" description="Basic residues" evidence="1">
    <location>
        <begin position="363"/>
        <end position="382"/>
    </location>
</feature>